<dbReference type="HOGENOM" id="CLU_1162667_0_0_1"/>
<sequence length="239" mass="26421">MANLNCVRSLEEALRFINERGGEHDVAVIISGVDGMYQAAKIATKLEEMEREKGWKITNLDVVRRISGMYGLLTLVNERLEVMRRHRRDNGFRAITREAKELRKHGLDLKAVFHRREARVLFLDIPFAPLSAIAHALGDRIDKLCEKLINGRKRNTTATQTMLDNAEGISDDVSTLMKREIYVGTSPPRAAPEAAVAPAPASPADNLGEAAVSRCFQSSETGVGIGIASKSLYSRISFC</sequence>
<dbReference type="Proteomes" id="UP000006038">
    <property type="component" value="Chromosome 5"/>
</dbReference>
<dbReference type="OMA" id="DIEMFVT"/>
<keyword evidence="2" id="KW-1185">Reference proteome</keyword>
<proteinExistence type="predicted"/>
<accession>J3M993</accession>
<reference evidence="1" key="2">
    <citation type="submission" date="2013-04" db="UniProtKB">
        <authorList>
            <consortium name="EnsemblPlants"/>
        </authorList>
    </citation>
    <scope>IDENTIFICATION</scope>
</reference>
<organism evidence="1">
    <name type="scientific">Oryza brachyantha</name>
    <name type="common">malo sina</name>
    <dbReference type="NCBI Taxonomy" id="4533"/>
    <lineage>
        <taxon>Eukaryota</taxon>
        <taxon>Viridiplantae</taxon>
        <taxon>Streptophyta</taxon>
        <taxon>Embryophyta</taxon>
        <taxon>Tracheophyta</taxon>
        <taxon>Spermatophyta</taxon>
        <taxon>Magnoliopsida</taxon>
        <taxon>Liliopsida</taxon>
        <taxon>Poales</taxon>
        <taxon>Poaceae</taxon>
        <taxon>BOP clade</taxon>
        <taxon>Oryzoideae</taxon>
        <taxon>Oryzeae</taxon>
        <taxon>Oryzinae</taxon>
        <taxon>Oryza</taxon>
    </lineage>
</organism>
<name>J3M993_ORYBR</name>
<dbReference type="AlphaFoldDB" id="J3M993"/>
<protein>
    <submittedName>
        <fullName evidence="1">Uncharacterized protein</fullName>
    </submittedName>
</protein>
<dbReference type="EnsemblPlants" id="OB05G31670.1">
    <property type="protein sequence ID" value="OB05G31670.1"/>
    <property type="gene ID" value="OB05G31670"/>
</dbReference>
<evidence type="ECO:0000313" key="1">
    <source>
        <dbReference type="EnsemblPlants" id="OB05G31670.1"/>
    </source>
</evidence>
<dbReference type="Gramene" id="OB05G31670.1">
    <property type="protein sequence ID" value="OB05G31670.1"/>
    <property type="gene ID" value="OB05G31670"/>
</dbReference>
<reference evidence="1" key="1">
    <citation type="journal article" date="2013" name="Nat. Commun.">
        <title>Whole-genome sequencing of Oryza brachyantha reveals mechanisms underlying Oryza genome evolution.</title>
        <authorList>
            <person name="Chen J."/>
            <person name="Huang Q."/>
            <person name="Gao D."/>
            <person name="Wang J."/>
            <person name="Lang Y."/>
            <person name="Liu T."/>
            <person name="Li B."/>
            <person name="Bai Z."/>
            <person name="Luis Goicoechea J."/>
            <person name="Liang C."/>
            <person name="Chen C."/>
            <person name="Zhang W."/>
            <person name="Sun S."/>
            <person name="Liao Y."/>
            <person name="Zhang X."/>
            <person name="Yang L."/>
            <person name="Song C."/>
            <person name="Wang M."/>
            <person name="Shi J."/>
            <person name="Liu G."/>
            <person name="Liu J."/>
            <person name="Zhou H."/>
            <person name="Zhou W."/>
            <person name="Yu Q."/>
            <person name="An N."/>
            <person name="Chen Y."/>
            <person name="Cai Q."/>
            <person name="Wang B."/>
            <person name="Liu B."/>
            <person name="Min J."/>
            <person name="Huang Y."/>
            <person name="Wu H."/>
            <person name="Li Z."/>
            <person name="Zhang Y."/>
            <person name="Yin Y."/>
            <person name="Song W."/>
            <person name="Jiang J."/>
            <person name="Jackson S.A."/>
            <person name="Wing R.A."/>
            <person name="Wang J."/>
            <person name="Chen M."/>
        </authorList>
    </citation>
    <scope>NUCLEOTIDE SEQUENCE [LARGE SCALE GENOMIC DNA]</scope>
    <source>
        <strain evidence="1">cv. IRGC 101232</strain>
    </source>
</reference>
<evidence type="ECO:0000313" key="2">
    <source>
        <dbReference type="Proteomes" id="UP000006038"/>
    </source>
</evidence>